<dbReference type="InterPro" id="IPR002078">
    <property type="entry name" value="Sigma_54_int"/>
</dbReference>
<gene>
    <name evidence="7" type="ORF">sS8_3778</name>
</gene>
<dbReference type="Gene3D" id="1.10.10.60">
    <property type="entry name" value="Homeodomain-like"/>
    <property type="match status" value="1"/>
</dbReference>
<dbReference type="KEGG" id="mmai:sS8_3778"/>
<dbReference type="InterPro" id="IPR029016">
    <property type="entry name" value="GAF-like_dom_sf"/>
</dbReference>
<dbReference type="Pfam" id="PF02954">
    <property type="entry name" value="HTH_8"/>
    <property type="match status" value="1"/>
</dbReference>
<dbReference type="SUPFAM" id="SSF55781">
    <property type="entry name" value="GAF domain-like"/>
    <property type="match status" value="1"/>
</dbReference>
<dbReference type="RefSeq" id="WP_119631014.1">
    <property type="nucleotide sequence ID" value="NZ_AP017928.1"/>
</dbReference>
<dbReference type="InterPro" id="IPR002197">
    <property type="entry name" value="HTH_Fis"/>
</dbReference>
<dbReference type="Proteomes" id="UP000266313">
    <property type="component" value="Chromosome"/>
</dbReference>
<sequence>MSFLLDTFGDSQNALLDTVLDLTACLPSRERYTRLLAALSRVVGNDACALLRCRGDVLVPTASQGLNAEVMGRQFRPEDQPRLAAALASRKPVRFPADDSRPDPYDGLLLNDSGGRLQVHSCVGCALYSEDDLFGVLTVDSLAPGAFDGIEDRVFEIFASIAAVAMRYETFISALEALANHRGLVSRELVREALLRGGRMLGESPLMRDLNREIDIVARSDLAVLLTGETGVGKEVVARTLHARSRRADQPLVHVNCAALPETLAESELFGHVRGAFSGANADRSGKFELADGGTLFLDEIGELPLSIQAKLLRVLQFGEIQRLGSDKNHRADVRIIAATNRHLAEEVKAGRFRADLYHRLSIYPLHVPPLRERIEDIPLLAGHFLDQARVRLGLDRVQLASSAVEALTRYSWPGNIRELEHVILRAALRASSRGSSVMLQVEDLAIGGMSAPKRVPEVESASGTSRSLAEAVADLQRQEIRAALDRSSQNWSEAARRLGLDRSNLHRLARRLGIK</sequence>
<accession>A0A250KVR5</accession>
<reference evidence="7 8" key="1">
    <citation type="submission" date="2016-12" db="EMBL/GenBank/DDBJ databases">
        <title>Genome sequencing of Methylocaldum marinum.</title>
        <authorList>
            <person name="Takeuchi M."/>
            <person name="Kamagata Y."/>
            <person name="Hiraoka S."/>
            <person name="Oshima K."/>
            <person name="Hattori M."/>
            <person name="Iwasaki W."/>
        </authorList>
    </citation>
    <scope>NUCLEOTIDE SEQUENCE [LARGE SCALE GENOMIC DNA]</scope>
    <source>
        <strain evidence="7 8">S8</strain>
    </source>
</reference>
<dbReference type="GO" id="GO:0005524">
    <property type="term" value="F:ATP binding"/>
    <property type="evidence" value="ECO:0007669"/>
    <property type="project" value="UniProtKB-KW"/>
</dbReference>
<keyword evidence="2" id="KW-0067">ATP-binding</keyword>
<keyword evidence="1" id="KW-0547">Nucleotide-binding</keyword>
<keyword evidence="5" id="KW-0804">Transcription</keyword>
<feature type="domain" description="Sigma-54 factor interaction" evidence="6">
    <location>
        <begin position="200"/>
        <end position="429"/>
    </location>
</feature>
<dbReference type="PROSITE" id="PS00676">
    <property type="entry name" value="SIGMA54_INTERACT_2"/>
    <property type="match status" value="1"/>
</dbReference>
<dbReference type="Pfam" id="PF01590">
    <property type="entry name" value="GAF"/>
    <property type="match status" value="1"/>
</dbReference>
<dbReference type="SUPFAM" id="SSF46689">
    <property type="entry name" value="Homeodomain-like"/>
    <property type="match status" value="1"/>
</dbReference>
<organism evidence="7 8">
    <name type="scientific">Methylocaldum marinum</name>
    <dbReference type="NCBI Taxonomy" id="1432792"/>
    <lineage>
        <taxon>Bacteria</taxon>
        <taxon>Pseudomonadati</taxon>
        <taxon>Pseudomonadota</taxon>
        <taxon>Gammaproteobacteria</taxon>
        <taxon>Methylococcales</taxon>
        <taxon>Methylococcaceae</taxon>
        <taxon>Methylocaldum</taxon>
    </lineage>
</organism>
<protein>
    <submittedName>
        <fullName evidence="7">Anaerobic nitric oxide reductase transcription regulator norR</fullName>
    </submittedName>
</protein>
<dbReference type="InterPro" id="IPR058031">
    <property type="entry name" value="AAA_lid_NorR"/>
</dbReference>
<dbReference type="PROSITE" id="PS50045">
    <property type="entry name" value="SIGMA54_INTERACT_4"/>
    <property type="match status" value="1"/>
</dbReference>
<dbReference type="NCBIfam" id="NF003451">
    <property type="entry name" value="PRK05022.1"/>
    <property type="match status" value="1"/>
</dbReference>
<evidence type="ECO:0000256" key="1">
    <source>
        <dbReference type="ARBA" id="ARBA00022741"/>
    </source>
</evidence>
<dbReference type="SMART" id="SM00065">
    <property type="entry name" value="GAF"/>
    <property type="match status" value="1"/>
</dbReference>
<dbReference type="InterPro" id="IPR003593">
    <property type="entry name" value="AAA+_ATPase"/>
</dbReference>
<dbReference type="InterPro" id="IPR003018">
    <property type="entry name" value="GAF"/>
</dbReference>
<evidence type="ECO:0000313" key="8">
    <source>
        <dbReference type="Proteomes" id="UP000266313"/>
    </source>
</evidence>
<dbReference type="CDD" id="cd00009">
    <property type="entry name" value="AAA"/>
    <property type="match status" value="1"/>
</dbReference>
<dbReference type="InterPro" id="IPR027417">
    <property type="entry name" value="P-loop_NTPase"/>
</dbReference>
<dbReference type="PANTHER" id="PTHR32071">
    <property type="entry name" value="TRANSCRIPTIONAL REGULATORY PROTEIN"/>
    <property type="match status" value="1"/>
</dbReference>
<dbReference type="EMBL" id="AP017928">
    <property type="protein sequence ID" value="BBA35715.1"/>
    <property type="molecule type" value="Genomic_DNA"/>
</dbReference>
<dbReference type="InterPro" id="IPR025944">
    <property type="entry name" value="Sigma_54_int_dom_CS"/>
</dbReference>
<dbReference type="Gene3D" id="1.10.8.60">
    <property type="match status" value="1"/>
</dbReference>
<evidence type="ECO:0000256" key="5">
    <source>
        <dbReference type="ARBA" id="ARBA00023163"/>
    </source>
</evidence>
<dbReference type="InterPro" id="IPR025943">
    <property type="entry name" value="Sigma_54_int_dom_ATP-bd_2"/>
</dbReference>
<proteinExistence type="predicted"/>
<evidence type="ECO:0000259" key="6">
    <source>
        <dbReference type="PROSITE" id="PS50045"/>
    </source>
</evidence>
<dbReference type="Gene3D" id="3.30.450.40">
    <property type="match status" value="1"/>
</dbReference>
<dbReference type="InterPro" id="IPR009057">
    <property type="entry name" value="Homeodomain-like_sf"/>
</dbReference>
<dbReference type="PROSITE" id="PS00675">
    <property type="entry name" value="SIGMA54_INTERACT_1"/>
    <property type="match status" value="1"/>
</dbReference>
<dbReference type="Gene3D" id="3.40.50.300">
    <property type="entry name" value="P-loop containing nucleotide triphosphate hydrolases"/>
    <property type="match status" value="1"/>
</dbReference>
<dbReference type="Pfam" id="PF25601">
    <property type="entry name" value="AAA_lid_14"/>
    <property type="match status" value="1"/>
</dbReference>
<keyword evidence="8" id="KW-1185">Reference proteome</keyword>
<dbReference type="AlphaFoldDB" id="A0A250KVR5"/>
<dbReference type="OrthoDB" id="9804019at2"/>
<dbReference type="InterPro" id="IPR025662">
    <property type="entry name" value="Sigma_54_int_dom_ATP-bd_1"/>
</dbReference>
<dbReference type="Pfam" id="PF00158">
    <property type="entry name" value="Sigma54_activat"/>
    <property type="match status" value="1"/>
</dbReference>
<evidence type="ECO:0000313" key="7">
    <source>
        <dbReference type="EMBL" id="BBA35715.1"/>
    </source>
</evidence>
<dbReference type="SUPFAM" id="SSF52540">
    <property type="entry name" value="P-loop containing nucleoside triphosphate hydrolases"/>
    <property type="match status" value="1"/>
</dbReference>
<evidence type="ECO:0000256" key="4">
    <source>
        <dbReference type="ARBA" id="ARBA00023125"/>
    </source>
</evidence>
<name>A0A250KVR5_9GAMM</name>
<dbReference type="PROSITE" id="PS00688">
    <property type="entry name" value="SIGMA54_INTERACT_3"/>
    <property type="match status" value="1"/>
</dbReference>
<dbReference type="PANTHER" id="PTHR32071:SF35">
    <property type="entry name" value="ANAEROBIC NITRIC OXIDE REDUCTASE TRANSCRIPTION REGULATOR NORR"/>
    <property type="match status" value="1"/>
</dbReference>
<dbReference type="GO" id="GO:0006355">
    <property type="term" value="P:regulation of DNA-templated transcription"/>
    <property type="evidence" value="ECO:0007669"/>
    <property type="project" value="InterPro"/>
</dbReference>
<dbReference type="SMART" id="SM00382">
    <property type="entry name" value="AAA"/>
    <property type="match status" value="1"/>
</dbReference>
<evidence type="ECO:0000256" key="3">
    <source>
        <dbReference type="ARBA" id="ARBA00023015"/>
    </source>
</evidence>
<dbReference type="GO" id="GO:0043565">
    <property type="term" value="F:sequence-specific DNA binding"/>
    <property type="evidence" value="ECO:0007669"/>
    <property type="project" value="InterPro"/>
</dbReference>
<keyword evidence="3" id="KW-0805">Transcription regulation</keyword>
<dbReference type="FunFam" id="3.40.50.300:FF:000006">
    <property type="entry name" value="DNA-binding transcriptional regulator NtrC"/>
    <property type="match status" value="1"/>
</dbReference>
<evidence type="ECO:0000256" key="2">
    <source>
        <dbReference type="ARBA" id="ARBA00022840"/>
    </source>
</evidence>
<dbReference type="PRINTS" id="PR01590">
    <property type="entry name" value="HTHFIS"/>
</dbReference>
<keyword evidence="4" id="KW-0238">DNA-binding</keyword>